<dbReference type="InterPro" id="IPR036390">
    <property type="entry name" value="WH_DNA-bd_sf"/>
</dbReference>
<dbReference type="RefSeq" id="WP_377981625.1">
    <property type="nucleotide sequence ID" value="NZ_JBBKXZ010000001.1"/>
</dbReference>
<comment type="caution">
    <text evidence="1">The sequence shown here is derived from an EMBL/GenBank/DDBJ whole genome shotgun (WGS) entry which is preliminary data.</text>
</comment>
<dbReference type="PANTHER" id="PTHR33202:SF22">
    <property type="entry name" value="HYDROGEN PEROXIDE SENSITIVE REPRESSOR"/>
    <property type="match status" value="1"/>
</dbReference>
<proteinExistence type="predicted"/>
<dbReference type="Pfam" id="PF01475">
    <property type="entry name" value="FUR"/>
    <property type="match status" value="1"/>
</dbReference>
<dbReference type="InterPro" id="IPR002481">
    <property type="entry name" value="FUR"/>
</dbReference>
<dbReference type="InterPro" id="IPR036388">
    <property type="entry name" value="WH-like_DNA-bd_sf"/>
</dbReference>
<name>A0ABW6DAM8_9BACT</name>
<dbReference type="Proteomes" id="UP001598138">
    <property type="component" value="Unassembled WGS sequence"/>
</dbReference>
<dbReference type="Gene3D" id="1.10.10.10">
    <property type="entry name" value="Winged helix-like DNA-binding domain superfamily/Winged helix DNA-binding domain"/>
    <property type="match status" value="1"/>
</dbReference>
<protein>
    <submittedName>
        <fullName evidence="1">Transcriptional repressor</fullName>
    </submittedName>
</protein>
<organism evidence="1 2">
    <name type="scientific">Aquirufa avitistagni</name>
    <dbReference type="NCBI Taxonomy" id="3104728"/>
    <lineage>
        <taxon>Bacteria</taxon>
        <taxon>Pseudomonadati</taxon>
        <taxon>Bacteroidota</taxon>
        <taxon>Cytophagia</taxon>
        <taxon>Cytophagales</taxon>
        <taxon>Flectobacillaceae</taxon>
        <taxon>Aquirufa</taxon>
    </lineage>
</organism>
<dbReference type="EMBL" id="JBBKXZ010000001">
    <property type="protein sequence ID" value="MFD3392993.1"/>
    <property type="molecule type" value="Genomic_DNA"/>
</dbReference>
<sequence>MTKLAAFSLRNTPCREAVLRAFEDAGYALSQGDIEQHLLSHFDRVTIYRTLKTFLTSGMIHKVLDDQGSIKYALCKTVCQHEGHQHDHVHFKCIQCGQTTCLETVHIPNIPLPEHFIKQESNLLIQGICKPCSLQG</sequence>
<keyword evidence="2" id="KW-1185">Reference proteome</keyword>
<dbReference type="PANTHER" id="PTHR33202">
    <property type="entry name" value="ZINC UPTAKE REGULATION PROTEIN"/>
    <property type="match status" value="1"/>
</dbReference>
<reference evidence="1 2" key="1">
    <citation type="submission" date="2024-03" db="EMBL/GenBank/DDBJ databases">
        <title>Aquirufa genome sequencing.</title>
        <authorList>
            <person name="Pitt A."/>
            <person name="Hahn M.W."/>
        </authorList>
    </citation>
    <scope>NUCLEOTIDE SEQUENCE [LARGE SCALE GENOMIC DNA]</scope>
    <source>
        <strain evidence="1 2">OSTEICH-129V</strain>
    </source>
</reference>
<dbReference type="SUPFAM" id="SSF46785">
    <property type="entry name" value="Winged helix' DNA-binding domain"/>
    <property type="match status" value="1"/>
</dbReference>
<gene>
    <name evidence="1" type="ORF">U0R10_00020</name>
</gene>
<accession>A0ABW6DAM8</accession>
<evidence type="ECO:0000313" key="2">
    <source>
        <dbReference type="Proteomes" id="UP001598138"/>
    </source>
</evidence>
<evidence type="ECO:0000313" key="1">
    <source>
        <dbReference type="EMBL" id="MFD3392993.1"/>
    </source>
</evidence>